<feature type="transmembrane region" description="Helical" evidence="4">
    <location>
        <begin position="172"/>
        <end position="189"/>
    </location>
</feature>
<dbReference type="PANTHER" id="PTHR14969:SF13">
    <property type="entry name" value="AT30094P"/>
    <property type="match status" value="1"/>
</dbReference>
<dbReference type="AlphaFoldDB" id="A0A418XI54"/>
<feature type="transmembrane region" description="Helical" evidence="4">
    <location>
        <begin position="226"/>
        <end position="243"/>
    </location>
</feature>
<dbReference type="Pfam" id="PF01569">
    <property type="entry name" value="PAP2"/>
    <property type="match status" value="1"/>
</dbReference>
<dbReference type="EMBL" id="QYUR01000002">
    <property type="protein sequence ID" value="RJG12152.1"/>
    <property type="molecule type" value="Genomic_DNA"/>
</dbReference>
<dbReference type="SMART" id="SM00014">
    <property type="entry name" value="acidPPc"/>
    <property type="match status" value="1"/>
</dbReference>
<keyword evidence="7" id="KW-1185">Reference proteome</keyword>
<gene>
    <name evidence="6" type="ORF">D3879_02180</name>
</gene>
<feature type="transmembrane region" description="Helical" evidence="4">
    <location>
        <begin position="116"/>
        <end position="137"/>
    </location>
</feature>
<evidence type="ECO:0000256" key="4">
    <source>
        <dbReference type="SAM" id="Phobius"/>
    </source>
</evidence>
<dbReference type="SUPFAM" id="SSF48317">
    <property type="entry name" value="Acid phosphatase/Vanadium-dependent haloperoxidase"/>
    <property type="match status" value="1"/>
</dbReference>
<reference evidence="6 7" key="1">
    <citation type="submission" date="2018-09" db="EMBL/GenBank/DDBJ databases">
        <authorList>
            <person name="Zhu H."/>
        </authorList>
    </citation>
    <scope>NUCLEOTIDE SEQUENCE [LARGE SCALE GENOMIC DNA]</scope>
    <source>
        <strain evidence="6 7">K1S02-6</strain>
    </source>
</reference>
<dbReference type="GO" id="GO:0050380">
    <property type="term" value="F:undecaprenyl-diphosphatase activity"/>
    <property type="evidence" value="ECO:0007669"/>
    <property type="project" value="UniProtKB-EC"/>
</dbReference>
<dbReference type="InterPro" id="IPR036938">
    <property type="entry name" value="PAP2/HPO_sf"/>
</dbReference>
<comment type="catalytic activity">
    <reaction evidence="3">
        <text>di-trans,octa-cis-undecaprenyl diphosphate + H2O = di-trans,octa-cis-undecaprenyl phosphate + phosphate + H(+)</text>
        <dbReference type="Rhea" id="RHEA:28094"/>
        <dbReference type="ChEBI" id="CHEBI:15377"/>
        <dbReference type="ChEBI" id="CHEBI:15378"/>
        <dbReference type="ChEBI" id="CHEBI:43474"/>
        <dbReference type="ChEBI" id="CHEBI:58405"/>
        <dbReference type="ChEBI" id="CHEBI:60392"/>
        <dbReference type="EC" id="3.6.1.27"/>
    </reaction>
</comment>
<feature type="transmembrane region" description="Helical" evidence="4">
    <location>
        <begin position="195"/>
        <end position="214"/>
    </location>
</feature>
<keyword evidence="4" id="KW-0812">Transmembrane</keyword>
<feature type="domain" description="Phosphatidic acid phosphatase type 2/haloperoxidase" evidence="5">
    <location>
        <begin position="52"/>
        <end position="158"/>
    </location>
</feature>
<accession>A0A418XI54</accession>
<dbReference type="Proteomes" id="UP000284021">
    <property type="component" value="Unassembled WGS sequence"/>
</dbReference>
<dbReference type="RefSeq" id="WP_119952495.1">
    <property type="nucleotide sequence ID" value="NZ_QYUR01000002.1"/>
</dbReference>
<evidence type="ECO:0000313" key="7">
    <source>
        <dbReference type="Proteomes" id="UP000284021"/>
    </source>
</evidence>
<keyword evidence="4" id="KW-1133">Transmembrane helix</keyword>
<keyword evidence="4" id="KW-0472">Membrane</keyword>
<feature type="transmembrane region" description="Helical" evidence="4">
    <location>
        <begin position="22"/>
        <end position="43"/>
    </location>
</feature>
<comment type="caution">
    <text evidence="6">The sequence shown here is derived from an EMBL/GenBank/DDBJ whole genome shotgun (WGS) entry which is preliminary data.</text>
</comment>
<name>A0A418XI54_9PSED</name>
<evidence type="ECO:0000313" key="6">
    <source>
        <dbReference type="EMBL" id="RJG12152.1"/>
    </source>
</evidence>
<dbReference type="Gene3D" id="1.20.144.10">
    <property type="entry name" value="Phosphatidic acid phosphatase type 2/haloperoxidase"/>
    <property type="match status" value="1"/>
</dbReference>
<evidence type="ECO:0000256" key="1">
    <source>
        <dbReference type="ARBA" id="ARBA00012374"/>
    </source>
</evidence>
<dbReference type="PANTHER" id="PTHR14969">
    <property type="entry name" value="SPHINGOSINE-1-PHOSPHATE PHOSPHOHYDROLASE"/>
    <property type="match status" value="1"/>
</dbReference>
<feature type="transmembrane region" description="Helical" evidence="4">
    <location>
        <begin position="50"/>
        <end position="68"/>
    </location>
</feature>
<proteinExistence type="predicted"/>
<evidence type="ECO:0000256" key="3">
    <source>
        <dbReference type="ARBA" id="ARBA00047594"/>
    </source>
</evidence>
<dbReference type="EC" id="3.6.1.27" evidence="1"/>
<feature type="transmembrane region" description="Helical" evidence="4">
    <location>
        <begin position="143"/>
        <end position="160"/>
    </location>
</feature>
<feature type="transmembrane region" description="Helical" evidence="4">
    <location>
        <begin position="255"/>
        <end position="278"/>
    </location>
</feature>
<evidence type="ECO:0000256" key="2">
    <source>
        <dbReference type="ARBA" id="ARBA00032707"/>
    </source>
</evidence>
<protein>
    <recommendedName>
        <fullName evidence="1">undecaprenyl-diphosphate phosphatase</fullName>
        <ecNumber evidence="1">3.6.1.27</ecNumber>
    </recommendedName>
    <alternativeName>
        <fullName evidence="2">Undecaprenyl pyrophosphate phosphatase</fullName>
    </alternativeName>
</protein>
<dbReference type="OrthoDB" id="9780918at2"/>
<evidence type="ECO:0000259" key="5">
    <source>
        <dbReference type="SMART" id="SM00014"/>
    </source>
</evidence>
<dbReference type="InterPro" id="IPR000326">
    <property type="entry name" value="PAP2/HPO"/>
</dbReference>
<organism evidence="6 7">
    <name type="scientific">Pseudomonas cavernicola</name>
    <dbReference type="NCBI Taxonomy" id="2320866"/>
    <lineage>
        <taxon>Bacteria</taxon>
        <taxon>Pseudomonadati</taxon>
        <taxon>Pseudomonadota</taxon>
        <taxon>Gammaproteobacteria</taxon>
        <taxon>Pseudomonadales</taxon>
        <taxon>Pseudomonadaceae</taxon>
        <taxon>Pseudomonas</taxon>
    </lineage>
</organism>
<sequence>MLDLLHNLDWVLPLRNEGLTPLMRLFTLLGYEKFILFFLPLGYWAWSKSVFMRLFVLVAITAVLNAYLKDLWQDPRPDLALRMDDAVGDSFGMPSGHAQIAVVLWLWLAYEVRRPWFWLVSGVVVAGIIFSRLYLGAHDLEDVLVGTLLGGVTLLLFAQVKDWNWWRQANAFWHLALITLVALLCYFTWQGVAPNYVPLLAGLLVGVLFGYRLVGFSMATLWWKRALAAALGALAFIGLQALLKWLGPQLALQPLLWQGIRGLTMGLFVAALMPWLLLRLRLLPARADL</sequence>
<feature type="transmembrane region" description="Helical" evidence="4">
    <location>
        <begin position="91"/>
        <end position="109"/>
    </location>
</feature>